<evidence type="ECO:0000259" key="2">
    <source>
        <dbReference type="Pfam" id="PF13817"/>
    </source>
</evidence>
<feature type="domain" description="Transposase IS66 C-terminal" evidence="2">
    <location>
        <begin position="104"/>
        <end position="142"/>
    </location>
</feature>
<dbReference type="InterPro" id="IPR004291">
    <property type="entry name" value="Transposase_IS66_central"/>
</dbReference>
<reference evidence="3 4" key="1">
    <citation type="submission" date="2016-12" db="EMBL/GenBank/DDBJ databases">
        <authorList>
            <person name="Song W.-J."/>
            <person name="Kurnit D.M."/>
        </authorList>
    </citation>
    <scope>NUCLEOTIDE SEQUENCE [LARGE SCALE GENOMIC DNA]</scope>
    <source>
        <strain evidence="3 4">IMCC3135</strain>
    </source>
</reference>
<dbReference type="PANTHER" id="PTHR33678">
    <property type="entry name" value="BLL1576 PROTEIN"/>
    <property type="match status" value="1"/>
</dbReference>
<dbReference type="Pfam" id="PF13817">
    <property type="entry name" value="DDE_Tnp_IS66_C"/>
    <property type="match status" value="1"/>
</dbReference>
<dbReference type="AlphaFoldDB" id="A0A2Z2NTE5"/>
<name>A0A2Z2NTE5_9GAMM</name>
<protein>
    <submittedName>
        <fullName evidence="3">Uncharacterized protein</fullName>
    </submittedName>
</protein>
<keyword evidence="4" id="KW-1185">Reference proteome</keyword>
<dbReference type="Pfam" id="PF03050">
    <property type="entry name" value="DDE_Tnp_IS66"/>
    <property type="match status" value="1"/>
</dbReference>
<proteinExistence type="predicted"/>
<accession>A0A2Z2NTE5</accession>
<organism evidence="3 4">
    <name type="scientific">Granulosicoccus antarcticus IMCC3135</name>
    <dbReference type="NCBI Taxonomy" id="1192854"/>
    <lineage>
        <taxon>Bacteria</taxon>
        <taxon>Pseudomonadati</taxon>
        <taxon>Pseudomonadota</taxon>
        <taxon>Gammaproteobacteria</taxon>
        <taxon>Chromatiales</taxon>
        <taxon>Granulosicoccaceae</taxon>
        <taxon>Granulosicoccus</taxon>
    </lineage>
</organism>
<sequence length="149" mass="16856">MKEQALNDEQRKVFRQLHAVPQLDALHEWLQDNVSTVPRKSLTGKAIRYTLNQWDKLIVYCEHGQLHISNVLAENAIRPYVIGRKAFLFCNTPGGANACATFYTLVESAKANSLDPYGYVLHLCRHIATAQTVEDIEALLPWNVKAQLP</sequence>
<gene>
    <name evidence="3" type="ORF">IMCC3135_22595</name>
</gene>
<evidence type="ECO:0000259" key="1">
    <source>
        <dbReference type="Pfam" id="PF03050"/>
    </source>
</evidence>
<evidence type="ECO:0000313" key="4">
    <source>
        <dbReference type="Proteomes" id="UP000250079"/>
    </source>
</evidence>
<dbReference type="Proteomes" id="UP000250079">
    <property type="component" value="Chromosome"/>
</dbReference>
<dbReference type="PANTHER" id="PTHR33678:SF1">
    <property type="entry name" value="BLL1576 PROTEIN"/>
    <property type="match status" value="1"/>
</dbReference>
<dbReference type="InterPro" id="IPR052344">
    <property type="entry name" value="Transposase-related"/>
</dbReference>
<evidence type="ECO:0000313" key="3">
    <source>
        <dbReference type="EMBL" id="ASJ74589.1"/>
    </source>
</evidence>
<dbReference type="KEGG" id="gai:IMCC3135_22595"/>
<feature type="domain" description="Transposase IS66 central" evidence="1">
    <location>
        <begin position="7"/>
        <end position="97"/>
    </location>
</feature>
<dbReference type="InterPro" id="IPR039552">
    <property type="entry name" value="IS66_C"/>
</dbReference>
<dbReference type="EMBL" id="CP018632">
    <property type="protein sequence ID" value="ASJ74589.1"/>
    <property type="molecule type" value="Genomic_DNA"/>
</dbReference>